<evidence type="ECO:0000256" key="2">
    <source>
        <dbReference type="SAM" id="Phobius"/>
    </source>
</evidence>
<dbReference type="Gene3D" id="3.30.450.20">
    <property type="entry name" value="PAS domain"/>
    <property type="match status" value="1"/>
</dbReference>
<feature type="domain" description="HAMP" evidence="3">
    <location>
        <begin position="373"/>
        <end position="426"/>
    </location>
</feature>
<evidence type="ECO:0000256" key="1">
    <source>
        <dbReference type="SAM" id="MobiDB-lite"/>
    </source>
</evidence>
<dbReference type="SUPFAM" id="SSF158472">
    <property type="entry name" value="HAMP domain-like"/>
    <property type="match status" value="1"/>
</dbReference>
<dbReference type="Gene3D" id="6.10.340.10">
    <property type="match status" value="1"/>
</dbReference>
<dbReference type="InterPro" id="IPR003018">
    <property type="entry name" value="GAF"/>
</dbReference>
<dbReference type="PROSITE" id="PS50885">
    <property type="entry name" value="HAMP"/>
    <property type="match status" value="1"/>
</dbReference>
<dbReference type="SMART" id="SM00304">
    <property type="entry name" value="HAMP"/>
    <property type="match status" value="1"/>
</dbReference>
<protein>
    <submittedName>
        <fullName evidence="5">Metal dependent phosphohydrolase</fullName>
    </submittedName>
</protein>
<dbReference type="SUPFAM" id="SSF55781">
    <property type="entry name" value="GAF domain-like"/>
    <property type="match status" value="1"/>
</dbReference>
<dbReference type="InterPro" id="IPR037522">
    <property type="entry name" value="HD_GYP_dom"/>
</dbReference>
<keyword evidence="2" id="KW-1133">Transmembrane helix</keyword>
<dbReference type="EMBL" id="AB853026">
    <property type="protein sequence ID" value="BAO19148.1"/>
    <property type="molecule type" value="Genomic_DNA"/>
</dbReference>
<proteinExistence type="predicted"/>
<dbReference type="Gene3D" id="3.30.450.40">
    <property type="match status" value="1"/>
</dbReference>
<reference evidence="5" key="2">
    <citation type="submission" date="2024-06" db="EMBL/GenBank/DDBJ databases">
        <authorList>
            <person name="Sakai Y."/>
            <person name="Fujii T."/>
        </authorList>
    </citation>
    <scope>NUCLEOTIDE SEQUENCE</scope>
    <source>
        <strain evidence="5">M701</strain>
        <plasmid evidence="5">pM7012</plasmid>
    </source>
</reference>
<feature type="compositionally biased region" description="Basic and acidic residues" evidence="1">
    <location>
        <begin position="783"/>
        <end position="795"/>
    </location>
</feature>
<dbReference type="SMART" id="SM00471">
    <property type="entry name" value="HDc"/>
    <property type="match status" value="1"/>
</dbReference>
<dbReference type="InterPro" id="IPR052020">
    <property type="entry name" value="Cyclic_di-GMP/3'3'-cGAMP_PDE"/>
</dbReference>
<feature type="domain" description="HD-GYP" evidence="4">
    <location>
        <begin position="748"/>
        <end position="957"/>
    </location>
</feature>
<dbReference type="InterPro" id="IPR003607">
    <property type="entry name" value="HD/PDEase_dom"/>
</dbReference>
<name>V5YPA8_9BURK</name>
<organism evidence="5">
    <name type="scientific">Burkholderia sp. M701</name>
    <dbReference type="NCBI Taxonomy" id="326454"/>
    <lineage>
        <taxon>Bacteria</taxon>
        <taxon>Pseudomonadati</taxon>
        <taxon>Pseudomonadota</taxon>
        <taxon>Betaproteobacteria</taxon>
        <taxon>Burkholderiales</taxon>
        <taxon>Burkholderiaceae</taxon>
        <taxon>Burkholderia</taxon>
    </lineage>
</organism>
<sequence>MKARKNFPLHVHVSALFVVLILAVGVLISSIVHSLSRNMLETAASDTTQRMGLEMHDEVRKLLSPAEMAVKLLGQSALVKAVSLQQRLDSVGMIREAFDTSPTLNALYIGYPNGDFFYVRQLRDDADRALVNAPPKARYIVQSIEHQPSSSVGRFLLIDSDLKVLNIIDRPDYPAAFDPRTRDWYRSANETGKLIRTQPYVFFSNHKVGTSLAVAGGVPGVVIGGDITLDTLGQALSLVPKPPGARLALMSRGGEVIADGTVPAASLTTLGPDQTPRLRLAREFGEPLLARLAMDIPASDGIREKHETIRLDGHEWYASIGRLPLGDHDPLFLIYAIRKSDLLHGADRLRSISLAVTILIVLLAIPVIWLGARRITSPLQSLTHEAEAIRHFEFTQEFEIASRITEVNELSTTIDSMRRTIRRFLHIIENVAKEPRVDRLMPMLLTETMSAADADSGVLYLVDEATLEPASVWNTRSMNGDVPLDQTTLDHTLSVIRDAIRDGTPHTGYLSRDELAAAKLSVLAGDGGCHAAAVPLLNRQRDPVGVFLFLRATPMERAQLSFVKTVAGLAAGVLEARELIKAQRDLFESFIQLTAGAIDAKSPYTGGHCARVPELTKLLAKAACDATTGPYREFKLDEQEWEALHVAAWLHDCGKVTTPEYVVDKATKLETIYNRIHEIRTRFEVLKRDAEIACLKAIAAGEDTAAAHARRDLELSQLDDEFAFVATCNIGSESMDAAHVERLKQIGARTWQRTLDDRLGISADENRRKDGTAAQPLPVREPLLADKPEHRIERGERNRIAADNPWGFRMTVPDLLYHHGELHNLCVQRGTLCDEERFKINEHIVQTLIMLSQLPFPKHLRQVPEIAGGHHERMDGNGYPKRLTREQMSPLARMMAIADIFEALTAADRPYKKAKTLSESMEIMWRMKQGGHIDPELFDLFLTSGVYRDYAQRFMSSEQIDAIDIERYVEAAEIG</sequence>
<reference evidence="5" key="1">
    <citation type="journal article" date="2014" name="Microbiology">
        <title>A 2,4-dichlorophenoxyacetic acid degradation plasmid pM7012 discloses distribution of an unclassified megaplasmid group across bacterial species.</title>
        <authorList>
            <person name="Sakai Y."/>
            <person name="Ogawa N."/>
            <person name="Shimomura Y."/>
            <person name="Fujii T."/>
        </authorList>
    </citation>
    <scope>NUCLEOTIDE SEQUENCE</scope>
    <source>
        <strain evidence="5">M701</strain>
    </source>
</reference>
<feature type="region of interest" description="Disordered" evidence="1">
    <location>
        <begin position="762"/>
        <end position="795"/>
    </location>
</feature>
<keyword evidence="5" id="KW-0614">Plasmid</keyword>
<dbReference type="GO" id="GO:0016020">
    <property type="term" value="C:membrane"/>
    <property type="evidence" value="ECO:0007669"/>
    <property type="project" value="InterPro"/>
</dbReference>
<keyword evidence="2" id="KW-0472">Membrane</keyword>
<dbReference type="AlphaFoldDB" id="V5YPA8"/>
<geneLocation type="plasmid" evidence="5">
    <name>pM7012</name>
</geneLocation>
<evidence type="ECO:0000259" key="3">
    <source>
        <dbReference type="PROSITE" id="PS50885"/>
    </source>
</evidence>
<dbReference type="CDD" id="cd00077">
    <property type="entry name" value="HDc"/>
    <property type="match status" value="2"/>
</dbReference>
<accession>V5YPA8</accession>
<dbReference type="Pfam" id="PF13487">
    <property type="entry name" value="HD_5"/>
    <property type="match status" value="1"/>
</dbReference>
<dbReference type="GO" id="GO:0008081">
    <property type="term" value="F:phosphoric diester hydrolase activity"/>
    <property type="evidence" value="ECO:0007669"/>
    <property type="project" value="UniProtKB-ARBA"/>
</dbReference>
<keyword evidence="2" id="KW-0812">Transmembrane</keyword>
<dbReference type="PANTHER" id="PTHR45228:SF5">
    <property type="entry name" value="CYCLIC DI-GMP PHOSPHODIESTERASE VC_1348-RELATED"/>
    <property type="match status" value="1"/>
</dbReference>
<feature type="transmembrane region" description="Helical" evidence="2">
    <location>
        <begin position="12"/>
        <end position="32"/>
    </location>
</feature>
<feature type="compositionally biased region" description="Basic and acidic residues" evidence="1">
    <location>
        <begin position="762"/>
        <end position="771"/>
    </location>
</feature>
<dbReference type="SUPFAM" id="SSF109604">
    <property type="entry name" value="HD-domain/PDEase-like"/>
    <property type="match status" value="2"/>
</dbReference>
<dbReference type="PANTHER" id="PTHR45228">
    <property type="entry name" value="CYCLIC DI-GMP PHOSPHODIESTERASE TM_0186-RELATED"/>
    <property type="match status" value="1"/>
</dbReference>
<dbReference type="SMART" id="SM00065">
    <property type="entry name" value="GAF"/>
    <property type="match status" value="1"/>
</dbReference>
<feature type="transmembrane region" description="Helical" evidence="2">
    <location>
        <begin position="352"/>
        <end position="372"/>
    </location>
</feature>
<evidence type="ECO:0000313" key="5">
    <source>
        <dbReference type="EMBL" id="BAO19148.1"/>
    </source>
</evidence>
<evidence type="ECO:0000259" key="4">
    <source>
        <dbReference type="PROSITE" id="PS51832"/>
    </source>
</evidence>
<dbReference type="PROSITE" id="PS51832">
    <property type="entry name" value="HD_GYP"/>
    <property type="match status" value="1"/>
</dbReference>
<dbReference type="InterPro" id="IPR003660">
    <property type="entry name" value="HAMP_dom"/>
</dbReference>
<dbReference type="InterPro" id="IPR029016">
    <property type="entry name" value="GAF-like_dom_sf"/>
</dbReference>
<dbReference type="GO" id="GO:0007165">
    <property type="term" value="P:signal transduction"/>
    <property type="evidence" value="ECO:0007669"/>
    <property type="project" value="InterPro"/>
</dbReference>
<dbReference type="Gene3D" id="1.10.3210.10">
    <property type="entry name" value="Hypothetical protein af1432"/>
    <property type="match status" value="2"/>
</dbReference>